<name>A0ABP9QMU4_9PSEU</name>
<keyword evidence="2" id="KW-1185">Reference proteome</keyword>
<protein>
    <recommendedName>
        <fullName evidence="3">TetR family transcriptional regulator</fullName>
    </recommendedName>
</protein>
<proteinExistence type="predicted"/>
<gene>
    <name evidence="1" type="ORF">GCM10023321_53040</name>
</gene>
<evidence type="ECO:0000313" key="2">
    <source>
        <dbReference type="Proteomes" id="UP001428817"/>
    </source>
</evidence>
<dbReference type="Proteomes" id="UP001428817">
    <property type="component" value="Unassembled WGS sequence"/>
</dbReference>
<comment type="caution">
    <text evidence="1">The sequence shown here is derived from an EMBL/GenBank/DDBJ whole genome shotgun (WGS) entry which is preliminary data.</text>
</comment>
<accession>A0ABP9QMU4</accession>
<sequence length="64" mass="7356">MKVAWTARWHDSIARTVRRGQRRGVFRADLEVEAITVMREMLVEFVAREPLDSARSRPGESSAN</sequence>
<evidence type="ECO:0000313" key="1">
    <source>
        <dbReference type="EMBL" id="GAA5164506.1"/>
    </source>
</evidence>
<dbReference type="SUPFAM" id="SSF48498">
    <property type="entry name" value="Tetracyclin repressor-like, C-terminal domain"/>
    <property type="match status" value="1"/>
</dbReference>
<dbReference type="InterPro" id="IPR036271">
    <property type="entry name" value="Tet_transcr_reg_TetR-rel_C_sf"/>
</dbReference>
<dbReference type="RefSeq" id="WP_185062399.1">
    <property type="nucleotide sequence ID" value="NZ_BAABJP010000030.1"/>
</dbReference>
<evidence type="ECO:0008006" key="3">
    <source>
        <dbReference type="Google" id="ProtNLM"/>
    </source>
</evidence>
<dbReference type="EMBL" id="BAABJP010000030">
    <property type="protein sequence ID" value="GAA5164506.1"/>
    <property type="molecule type" value="Genomic_DNA"/>
</dbReference>
<reference evidence="2" key="1">
    <citation type="journal article" date="2019" name="Int. J. Syst. Evol. Microbiol.">
        <title>The Global Catalogue of Microorganisms (GCM) 10K type strain sequencing project: providing services to taxonomists for standard genome sequencing and annotation.</title>
        <authorList>
            <consortium name="The Broad Institute Genomics Platform"/>
            <consortium name="The Broad Institute Genome Sequencing Center for Infectious Disease"/>
            <person name="Wu L."/>
            <person name="Ma J."/>
        </authorList>
    </citation>
    <scope>NUCLEOTIDE SEQUENCE [LARGE SCALE GENOMIC DNA]</scope>
    <source>
        <strain evidence="2">JCM 18303</strain>
    </source>
</reference>
<organism evidence="1 2">
    <name type="scientific">Pseudonocardia eucalypti</name>
    <dbReference type="NCBI Taxonomy" id="648755"/>
    <lineage>
        <taxon>Bacteria</taxon>
        <taxon>Bacillati</taxon>
        <taxon>Actinomycetota</taxon>
        <taxon>Actinomycetes</taxon>
        <taxon>Pseudonocardiales</taxon>
        <taxon>Pseudonocardiaceae</taxon>
        <taxon>Pseudonocardia</taxon>
    </lineage>
</organism>